<feature type="transmembrane region" description="Helical" evidence="1">
    <location>
        <begin position="19"/>
        <end position="36"/>
    </location>
</feature>
<evidence type="ECO:0000256" key="1">
    <source>
        <dbReference type="SAM" id="Phobius"/>
    </source>
</evidence>
<keyword evidence="1" id="KW-0472">Membrane</keyword>
<dbReference type="RefSeq" id="WP_043772083.1">
    <property type="nucleotide sequence ID" value="NZ_JAME01000020.1"/>
</dbReference>
<evidence type="ECO:0000313" key="3">
    <source>
        <dbReference type="EMBL" id="ETX28299.1"/>
    </source>
</evidence>
<sequence length="75" mass="8503">MSLAPHHAQTSYLGRQSRLALPAAMALSVAVTLAKWSERRRSRRALAMLDDYMLKDIGLDRSAARREASRMFWQG</sequence>
<accession>X7F890</accession>
<evidence type="ECO:0000313" key="4">
    <source>
        <dbReference type="Proteomes" id="UP000023430"/>
    </source>
</evidence>
<keyword evidence="4" id="KW-1185">Reference proteome</keyword>
<dbReference type="EMBL" id="JAME01000020">
    <property type="protein sequence ID" value="ETX28299.1"/>
    <property type="molecule type" value="Genomic_DNA"/>
</dbReference>
<dbReference type="Proteomes" id="UP000023430">
    <property type="component" value="Unassembled WGS sequence"/>
</dbReference>
<feature type="domain" description="YjiS-like" evidence="2">
    <location>
        <begin position="32"/>
        <end position="65"/>
    </location>
</feature>
<reference evidence="3 4" key="1">
    <citation type="submission" date="2014-01" db="EMBL/GenBank/DDBJ databases">
        <title>Roseivivax isoporae LMG 25204 Genome Sequencing.</title>
        <authorList>
            <person name="Lai Q."/>
            <person name="Li G."/>
            <person name="Shao Z."/>
        </authorList>
    </citation>
    <scope>NUCLEOTIDE SEQUENCE [LARGE SCALE GENOMIC DNA]</scope>
    <source>
        <strain evidence="3 4">LMG 25204</strain>
    </source>
</reference>
<keyword evidence="1" id="KW-0812">Transmembrane</keyword>
<evidence type="ECO:0000259" key="2">
    <source>
        <dbReference type="Pfam" id="PF06568"/>
    </source>
</evidence>
<gene>
    <name evidence="3" type="ORF">RISW2_08360</name>
</gene>
<dbReference type="eggNOG" id="COG5457">
    <property type="taxonomic scope" value="Bacteria"/>
</dbReference>
<dbReference type="Pfam" id="PF06568">
    <property type="entry name" value="YjiS-like"/>
    <property type="match status" value="1"/>
</dbReference>
<comment type="caution">
    <text evidence="3">The sequence shown here is derived from an EMBL/GenBank/DDBJ whole genome shotgun (WGS) entry which is preliminary data.</text>
</comment>
<protein>
    <recommendedName>
        <fullName evidence="2">YjiS-like domain-containing protein</fullName>
    </recommendedName>
</protein>
<dbReference type="STRING" id="1449351.RISW2_08360"/>
<dbReference type="InterPro" id="IPR009506">
    <property type="entry name" value="YjiS-like"/>
</dbReference>
<proteinExistence type="predicted"/>
<dbReference type="OrthoDB" id="8005167at2"/>
<organism evidence="3 4">
    <name type="scientific">Roseivivax isoporae LMG 25204</name>
    <dbReference type="NCBI Taxonomy" id="1449351"/>
    <lineage>
        <taxon>Bacteria</taxon>
        <taxon>Pseudomonadati</taxon>
        <taxon>Pseudomonadota</taxon>
        <taxon>Alphaproteobacteria</taxon>
        <taxon>Rhodobacterales</taxon>
        <taxon>Roseobacteraceae</taxon>
        <taxon>Roseivivax</taxon>
    </lineage>
</organism>
<dbReference type="AlphaFoldDB" id="X7F890"/>
<keyword evidence="1" id="KW-1133">Transmembrane helix</keyword>
<name>X7F890_9RHOB</name>